<sequence>MTGEGARGRGAKAELAKNVNTLFAWAFKAVVMENVLCHKEWAEEVYGELMAALLTPTWPWRAEGLGGGCWCV</sequence>
<dbReference type="Proteomes" id="UP000041254">
    <property type="component" value="Unassembled WGS sequence"/>
</dbReference>
<dbReference type="VEuPathDB" id="CryptoDB:Vbra_16362"/>
<accession>A0A0G4FVT3</accession>
<dbReference type="AlphaFoldDB" id="A0A0G4FVT3"/>
<keyword evidence="2" id="KW-1185">Reference proteome</keyword>
<gene>
    <name evidence="1" type="ORF">Vbra_16362</name>
</gene>
<name>A0A0G4FVT3_VITBC</name>
<dbReference type="InParanoid" id="A0A0G4FVT3"/>
<reference evidence="1 2" key="1">
    <citation type="submission" date="2014-11" db="EMBL/GenBank/DDBJ databases">
        <authorList>
            <person name="Zhu J."/>
            <person name="Qi W."/>
            <person name="Song R."/>
        </authorList>
    </citation>
    <scope>NUCLEOTIDE SEQUENCE [LARGE SCALE GENOMIC DNA]</scope>
</reference>
<proteinExistence type="predicted"/>
<evidence type="ECO:0000313" key="2">
    <source>
        <dbReference type="Proteomes" id="UP000041254"/>
    </source>
</evidence>
<dbReference type="EMBL" id="CDMY01000510">
    <property type="protein sequence ID" value="CEM19284.1"/>
    <property type="molecule type" value="Genomic_DNA"/>
</dbReference>
<organism evidence="1 2">
    <name type="scientific">Vitrella brassicaformis (strain CCMP3155)</name>
    <dbReference type="NCBI Taxonomy" id="1169540"/>
    <lineage>
        <taxon>Eukaryota</taxon>
        <taxon>Sar</taxon>
        <taxon>Alveolata</taxon>
        <taxon>Colpodellida</taxon>
        <taxon>Vitrellaceae</taxon>
        <taxon>Vitrella</taxon>
    </lineage>
</organism>
<protein>
    <submittedName>
        <fullName evidence="1">Uncharacterized protein</fullName>
    </submittedName>
</protein>
<evidence type="ECO:0000313" key="1">
    <source>
        <dbReference type="EMBL" id="CEM19284.1"/>
    </source>
</evidence>